<dbReference type="PROSITE" id="PS50977">
    <property type="entry name" value="HTH_TETR_2"/>
    <property type="match status" value="1"/>
</dbReference>
<evidence type="ECO:0000313" key="5">
    <source>
        <dbReference type="Proteomes" id="UP000223370"/>
    </source>
</evidence>
<dbReference type="InterPro" id="IPR039532">
    <property type="entry name" value="TetR_C_Firmicutes"/>
</dbReference>
<keyword evidence="5" id="KW-1185">Reference proteome</keyword>
<dbReference type="GO" id="GO:0003677">
    <property type="term" value="F:DNA binding"/>
    <property type="evidence" value="ECO:0007669"/>
    <property type="project" value="UniProtKB-UniRule"/>
</dbReference>
<dbReference type="Pfam" id="PF00440">
    <property type="entry name" value="TetR_N"/>
    <property type="match status" value="1"/>
</dbReference>
<organism evidence="4 5">
    <name type="scientific">Secundilactobacillus silagincola</name>
    <dbReference type="NCBI Taxonomy" id="1714681"/>
    <lineage>
        <taxon>Bacteria</taxon>
        <taxon>Bacillati</taxon>
        <taxon>Bacillota</taxon>
        <taxon>Bacilli</taxon>
        <taxon>Lactobacillales</taxon>
        <taxon>Lactobacillaceae</taxon>
        <taxon>Secundilactobacillus</taxon>
    </lineage>
</organism>
<dbReference type="EMBL" id="BCMJ01000006">
    <property type="protein sequence ID" value="GAX08523.1"/>
    <property type="molecule type" value="Genomic_DNA"/>
</dbReference>
<dbReference type="SUPFAM" id="SSF46689">
    <property type="entry name" value="Homeodomain-like"/>
    <property type="match status" value="1"/>
</dbReference>
<dbReference type="AlphaFoldDB" id="A0A1Z5J388"/>
<dbReference type="OrthoDB" id="9810250at2"/>
<name>A0A1Z5J388_9LACO</name>
<dbReference type="Gene3D" id="1.10.357.10">
    <property type="entry name" value="Tetracycline Repressor, domain 2"/>
    <property type="match status" value="1"/>
</dbReference>
<proteinExistence type="predicted"/>
<gene>
    <name evidence="4" type="primary">tetR_16</name>
    <name evidence="4" type="ORF">IWT5_01678</name>
</gene>
<accession>A0A1Z5J388</accession>
<sequence length="197" mass="22903">MSTTAKAKIMAATKQLVVSQPFDKITVTTIMAVTGMRRQSFYDHFRDKYDVLAEIYSTEVKAAVRYCGNYQFWPQTLLAMLTYFDNNRVFYQHVLKLDVQNAPEAVIIEHLKTMVGQIFTSLGKIEKISIDTSYCEFLQKTLGGTLFLSLRDWLYHQDNIDLQTEYQYLKAYLEDGINGFLLRTKRISSYQKRTEIA</sequence>
<comment type="caution">
    <text evidence="4">The sequence shown here is derived from an EMBL/GenBank/DDBJ whole genome shotgun (WGS) entry which is preliminary data.</text>
</comment>
<evidence type="ECO:0000313" key="4">
    <source>
        <dbReference type="EMBL" id="GAX08523.1"/>
    </source>
</evidence>
<keyword evidence="1 2" id="KW-0238">DNA-binding</keyword>
<dbReference type="Proteomes" id="UP000223370">
    <property type="component" value="Unassembled WGS sequence"/>
</dbReference>
<evidence type="ECO:0000259" key="3">
    <source>
        <dbReference type="PROSITE" id="PS50977"/>
    </source>
</evidence>
<dbReference type="Pfam" id="PF14278">
    <property type="entry name" value="TetR_C_8"/>
    <property type="match status" value="1"/>
</dbReference>
<evidence type="ECO:0000256" key="1">
    <source>
        <dbReference type="ARBA" id="ARBA00023125"/>
    </source>
</evidence>
<protein>
    <submittedName>
        <fullName evidence="4">TetR family transcriptional regulator</fullName>
    </submittedName>
</protein>
<dbReference type="InterPro" id="IPR001647">
    <property type="entry name" value="HTH_TetR"/>
</dbReference>
<dbReference type="RefSeq" id="WP_098825335.1">
    <property type="nucleotide sequence ID" value="NZ_BCMJ01000006.1"/>
</dbReference>
<dbReference type="InterPro" id="IPR009057">
    <property type="entry name" value="Homeodomain-like_sf"/>
</dbReference>
<reference evidence="4 5" key="1">
    <citation type="submission" date="2015-11" db="EMBL/GenBank/DDBJ databases">
        <title>Draft genome sequences of new species of the genus Lactobacillus isolated from orchardgrass silage.</title>
        <authorList>
            <person name="Tohno M."/>
            <person name="Tanizawa Y."/>
            <person name="Arita M."/>
        </authorList>
    </citation>
    <scope>NUCLEOTIDE SEQUENCE [LARGE SCALE GENOMIC DNA]</scope>
    <source>
        <strain evidence="4 5">IWT5</strain>
    </source>
</reference>
<evidence type="ECO:0000256" key="2">
    <source>
        <dbReference type="PROSITE-ProRule" id="PRU00335"/>
    </source>
</evidence>
<feature type="domain" description="HTH tetR-type" evidence="3">
    <location>
        <begin position="3"/>
        <end position="63"/>
    </location>
</feature>
<feature type="DNA-binding region" description="H-T-H motif" evidence="2">
    <location>
        <begin position="26"/>
        <end position="45"/>
    </location>
</feature>